<organism evidence="1 2">
    <name type="scientific">Pelagerythrobacter marinus</name>
    <dbReference type="NCBI Taxonomy" id="538382"/>
    <lineage>
        <taxon>Bacteria</taxon>
        <taxon>Pseudomonadati</taxon>
        <taxon>Pseudomonadota</taxon>
        <taxon>Alphaproteobacteria</taxon>
        <taxon>Sphingomonadales</taxon>
        <taxon>Erythrobacteraceae</taxon>
        <taxon>Pelagerythrobacter</taxon>
    </lineage>
</organism>
<evidence type="ECO:0000313" key="2">
    <source>
        <dbReference type="Proteomes" id="UP000444401"/>
    </source>
</evidence>
<sequence>MAPDEPAYLRSADLEKVPEHRFVAELTSRLWLDGCRDFEVLRSEVDTSGYDLVVEARSVLRHIQLKSMARGGKKRSVTVNMRLASKQAGCVIWCDYNPATLELGPFRWFGTLPGLGLPDPGDKVARHSKGDANGSKNLRGGHRVLRKSKFVEVPTLGDLLPFLFGYDDTDEIKLLRHSMCGTLASTTPAWLQEVCAGHFDNIPEDLQWKDSVELAHLVEGYDLAALLGLGDPFEFDERQLAFALERGSWKGGPAALWATLFLEHRRWRTAPIEPDPGMRLLLDRLCQQLIERLKRA</sequence>
<protein>
    <recommendedName>
        <fullName evidence="3">DUF4365 domain-containing protein</fullName>
    </recommendedName>
</protein>
<name>A0ABW9V079_9SPHN</name>
<dbReference type="Proteomes" id="UP000444401">
    <property type="component" value="Unassembled WGS sequence"/>
</dbReference>
<proteinExistence type="predicted"/>
<dbReference type="InterPro" id="IPR011856">
    <property type="entry name" value="tRNA_endonuc-like_dom_sf"/>
</dbReference>
<keyword evidence="2" id="KW-1185">Reference proteome</keyword>
<dbReference type="RefSeq" id="WP_160734107.1">
    <property type="nucleotide sequence ID" value="NZ_WTYO01000005.1"/>
</dbReference>
<reference evidence="1 2" key="1">
    <citation type="submission" date="2019-12" db="EMBL/GenBank/DDBJ databases">
        <title>Genomic-based taxomic classification of the family Erythrobacteraceae.</title>
        <authorList>
            <person name="Xu L."/>
        </authorList>
    </citation>
    <scope>NUCLEOTIDE SEQUENCE [LARGE SCALE GENOMIC DNA]</scope>
    <source>
        <strain evidence="1 2">H32</strain>
    </source>
</reference>
<gene>
    <name evidence="1" type="ORF">GRI72_11745</name>
</gene>
<dbReference type="EMBL" id="WTYO01000005">
    <property type="protein sequence ID" value="MXO69492.1"/>
    <property type="molecule type" value="Genomic_DNA"/>
</dbReference>
<dbReference type="Gene3D" id="3.40.1350.10">
    <property type="match status" value="1"/>
</dbReference>
<evidence type="ECO:0008006" key="3">
    <source>
        <dbReference type="Google" id="ProtNLM"/>
    </source>
</evidence>
<comment type="caution">
    <text evidence="1">The sequence shown here is derived from an EMBL/GenBank/DDBJ whole genome shotgun (WGS) entry which is preliminary data.</text>
</comment>
<accession>A0ABW9V079</accession>
<evidence type="ECO:0000313" key="1">
    <source>
        <dbReference type="EMBL" id="MXO69492.1"/>
    </source>
</evidence>